<name>A0ABS2ZMF7_9BACL</name>
<dbReference type="CDD" id="cd01672">
    <property type="entry name" value="TMPK"/>
    <property type="match status" value="1"/>
</dbReference>
<evidence type="ECO:0000256" key="6">
    <source>
        <dbReference type="ARBA" id="ARBA00022840"/>
    </source>
</evidence>
<evidence type="ECO:0000313" key="10">
    <source>
        <dbReference type="Proteomes" id="UP001296923"/>
    </source>
</evidence>
<evidence type="ECO:0000259" key="8">
    <source>
        <dbReference type="Pfam" id="PF02223"/>
    </source>
</evidence>
<sequence>MLIVVEGIHGCGKSTLINSLVKKLQIDGREVVTTSWNSYDLVHPAIYYLRKNGLLYNPYLYFMMHLSDFSFRHEQEILPALQSGKVVIADRYVYTGIVRGLVRGLPRSFVEEAYRFAAKPDLTILLDLSAEESLKRTSPRANSTWYIGFGQPHASEDTLDKDEYASYLNVSRNKYLEFARTDLIINGNLTADKIVERVYQEMIKEKLYANQN</sequence>
<feature type="domain" description="Thymidylate kinase-like" evidence="8">
    <location>
        <begin position="5"/>
        <end position="142"/>
    </location>
</feature>
<evidence type="ECO:0000313" key="9">
    <source>
        <dbReference type="EMBL" id="MBN3554055.1"/>
    </source>
</evidence>
<dbReference type="InterPro" id="IPR027417">
    <property type="entry name" value="P-loop_NTPase"/>
</dbReference>
<evidence type="ECO:0000256" key="3">
    <source>
        <dbReference type="ARBA" id="ARBA00022727"/>
    </source>
</evidence>
<dbReference type="HAMAP" id="MF_00165">
    <property type="entry name" value="Thymidylate_kinase"/>
    <property type="match status" value="1"/>
</dbReference>
<keyword evidence="10" id="KW-1185">Reference proteome</keyword>
<protein>
    <recommendedName>
        <fullName evidence="7">Thymidylate kinase</fullName>
        <ecNumber evidence="7">2.7.4.9</ecNumber>
    </recommendedName>
    <alternativeName>
        <fullName evidence="7">dTMP kinase</fullName>
    </alternativeName>
</protein>
<dbReference type="InterPro" id="IPR018094">
    <property type="entry name" value="Thymidylate_kinase"/>
</dbReference>
<dbReference type="Gene3D" id="3.40.50.300">
    <property type="entry name" value="P-loop containing nucleotide triphosphate hydrolases"/>
    <property type="match status" value="1"/>
</dbReference>
<keyword evidence="4 7" id="KW-0547">Nucleotide-binding</keyword>
<dbReference type="Pfam" id="PF02223">
    <property type="entry name" value="Thymidylate_kin"/>
    <property type="match status" value="1"/>
</dbReference>
<gene>
    <name evidence="7" type="primary">tmk</name>
    <name evidence="9" type="ORF">JYA63_07265</name>
</gene>
<comment type="similarity">
    <text evidence="1 7">Belongs to the thymidylate kinase family.</text>
</comment>
<dbReference type="EC" id="2.7.4.9" evidence="7"/>
<keyword evidence="2 7" id="KW-0808">Transferase</keyword>
<keyword evidence="6 7" id="KW-0067">ATP-binding</keyword>
<dbReference type="SUPFAM" id="SSF52540">
    <property type="entry name" value="P-loop containing nucleoside triphosphate hydrolases"/>
    <property type="match status" value="1"/>
</dbReference>
<evidence type="ECO:0000256" key="5">
    <source>
        <dbReference type="ARBA" id="ARBA00022777"/>
    </source>
</evidence>
<reference evidence="9 10" key="1">
    <citation type="submission" date="2021-01" db="EMBL/GenBank/DDBJ databases">
        <title>Genome Sequencing of Type Strains.</title>
        <authorList>
            <person name="Lemaire J.F."/>
            <person name="Inderbitzin P."/>
            <person name="Collins S.B."/>
            <person name="Wespe N."/>
            <person name="Knight-Connoni V."/>
        </authorList>
    </citation>
    <scope>NUCLEOTIDE SEQUENCE [LARGE SCALE GENOMIC DNA]</scope>
    <source>
        <strain evidence="9 10">DSM 23009</strain>
    </source>
</reference>
<dbReference type="Proteomes" id="UP001296923">
    <property type="component" value="Unassembled WGS sequence"/>
</dbReference>
<proteinExistence type="inferred from homology"/>
<evidence type="ECO:0000256" key="7">
    <source>
        <dbReference type="HAMAP-Rule" id="MF_00165"/>
    </source>
</evidence>
<dbReference type="GO" id="GO:0016301">
    <property type="term" value="F:kinase activity"/>
    <property type="evidence" value="ECO:0007669"/>
    <property type="project" value="UniProtKB-KW"/>
</dbReference>
<dbReference type="PANTHER" id="PTHR10344">
    <property type="entry name" value="THYMIDYLATE KINASE"/>
    <property type="match status" value="1"/>
</dbReference>
<dbReference type="EMBL" id="JAFHKR010000038">
    <property type="protein sequence ID" value="MBN3554055.1"/>
    <property type="molecule type" value="Genomic_DNA"/>
</dbReference>
<evidence type="ECO:0000256" key="1">
    <source>
        <dbReference type="ARBA" id="ARBA00009776"/>
    </source>
</evidence>
<comment type="catalytic activity">
    <reaction evidence="7">
        <text>dTMP + ATP = dTDP + ADP</text>
        <dbReference type="Rhea" id="RHEA:13517"/>
        <dbReference type="ChEBI" id="CHEBI:30616"/>
        <dbReference type="ChEBI" id="CHEBI:58369"/>
        <dbReference type="ChEBI" id="CHEBI:63528"/>
        <dbReference type="ChEBI" id="CHEBI:456216"/>
        <dbReference type="EC" id="2.7.4.9"/>
    </reaction>
</comment>
<comment type="caution">
    <text evidence="9">The sequence shown here is derived from an EMBL/GenBank/DDBJ whole genome shotgun (WGS) entry which is preliminary data.</text>
</comment>
<dbReference type="InterPro" id="IPR039430">
    <property type="entry name" value="Thymidylate_kin-like_dom"/>
</dbReference>
<comment type="caution">
    <text evidence="7">Lacks conserved residue(s) required for the propagation of feature annotation.</text>
</comment>
<evidence type="ECO:0000256" key="4">
    <source>
        <dbReference type="ARBA" id="ARBA00022741"/>
    </source>
</evidence>
<keyword evidence="3 7" id="KW-0545">Nucleotide biosynthesis</keyword>
<comment type="function">
    <text evidence="7">Phosphorylation of dTMP to form dTDP in both de novo and salvage pathways of dTTP synthesis.</text>
</comment>
<accession>A0ABS2ZMF7</accession>
<keyword evidence="5 7" id="KW-0418">Kinase</keyword>
<dbReference type="PANTHER" id="PTHR10344:SF1">
    <property type="entry name" value="THYMIDYLATE KINASE"/>
    <property type="match status" value="1"/>
</dbReference>
<organism evidence="9 10">
    <name type="scientific">Fictibacillus nanhaiensis</name>
    <dbReference type="NCBI Taxonomy" id="742169"/>
    <lineage>
        <taxon>Bacteria</taxon>
        <taxon>Bacillati</taxon>
        <taxon>Bacillota</taxon>
        <taxon>Bacilli</taxon>
        <taxon>Bacillales</taxon>
        <taxon>Fictibacillaceae</taxon>
        <taxon>Fictibacillus</taxon>
    </lineage>
</organism>
<dbReference type="RefSeq" id="WP_205725113.1">
    <property type="nucleotide sequence ID" value="NZ_JAFHKR010000038.1"/>
</dbReference>
<evidence type="ECO:0000256" key="2">
    <source>
        <dbReference type="ARBA" id="ARBA00022679"/>
    </source>
</evidence>